<dbReference type="PANTHER" id="PTHR33121">
    <property type="entry name" value="CYCLIC DI-GMP PHOSPHODIESTERASE PDEF"/>
    <property type="match status" value="1"/>
</dbReference>
<reference evidence="2 3" key="1">
    <citation type="submission" date="2019-08" db="EMBL/GenBank/DDBJ databases">
        <title>Bacillus genomes from the desert of Cuatro Cienegas, Coahuila.</title>
        <authorList>
            <person name="Olmedo-Alvarez G."/>
        </authorList>
    </citation>
    <scope>NUCLEOTIDE SEQUENCE [LARGE SCALE GENOMIC DNA]</scope>
    <source>
        <strain evidence="2 3">CH98b_3T</strain>
    </source>
</reference>
<dbReference type="Proteomes" id="UP000324517">
    <property type="component" value="Unassembled WGS sequence"/>
</dbReference>
<dbReference type="GO" id="GO:0071111">
    <property type="term" value="F:cyclic-guanylate-specific phosphodiesterase activity"/>
    <property type="evidence" value="ECO:0007669"/>
    <property type="project" value="InterPro"/>
</dbReference>
<dbReference type="PANTHER" id="PTHR33121:SF15">
    <property type="entry name" value="BLUE LIGHT- AND TEMPERATURE-REGULATED ANTIREPRESSOR BLUF"/>
    <property type="match status" value="1"/>
</dbReference>
<dbReference type="SUPFAM" id="SSF141868">
    <property type="entry name" value="EAL domain-like"/>
    <property type="match status" value="1"/>
</dbReference>
<evidence type="ECO:0000313" key="3">
    <source>
        <dbReference type="Proteomes" id="UP000324517"/>
    </source>
</evidence>
<comment type="caution">
    <text evidence="2">The sequence shown here is derived from an EMBL/GenBank/DDBJ whole genome shotgun (WGS) entry which is preliminary data.</text>
</comment>
<name>A0A5D4T880_9BACI</name>
<dbReference type="OrthoDB" id="581425at2"/>
<sequence length="345" mass="39644">MLKTSSNNDLVVKLSYLLKGVIYLHCTDCGVPDNISRSGVLFIKREQLQEELHYQSLEDLEQLLQKKILNRDDSSEVLVKTSSQRGFYPPEQLWNLVKNQDLLELISSNSFTTHFQPIIDLQKNDEIFAYECLLRPQWKGQSVPPFKLFEFARETNLHNYLDQKARESSIVSGSKQQVPAHVKLFINFLPSSIYNPEYCLQHTFKIVQENNISPNQLVFEVVESEKIHDIDHLESIFKTYKKSGMQVALDDVGAGYSTLEILEKLQPDFVKIDRDYISHCDTILKKQLFLKSVIKVATKLNIKVLAEGIERMEELQFCRDIGIHYGQGYFIGKPSPEVLAPVMAG</sequence>
<evidence type="ECO:0000259" key="1">
    <source>
        <dbReference type="PROSITE" id="PS50883"/>
    </source>
</evidence>
<accession>A0A5D4T880</accession>
<dbReference type="InterPro" id="IPR001633">
    <property type="entry name" value="EAL_dom"/>
</dbReference>
<dbReference type="CDD" id="cd01948">
    <property type="entry name" value="EAL"/>
    <property type="match status" value="1"/>
</dbReference>
<dbReference type="AlphaFoldDB" id="A0A5D4T880"/>
<dbReference type="SMART" id="SM00052">
    <property type="entry name" value="EAL"/>
    <property type="match status" value="1"/>
</dbReference>
<organism evidence="2 3">
    <name type="scientific">Sutcliffiella horikoshii</name>
    <dbReference type="NCBI Taxonomy" id="79883"/>
    <lineage>
        <taxon>Bacteria</taxon>
        <taxon>Bacillati</taxon>
        <taxon>Bacillota</taxon>
        <taxon>Bacilli</taxon>
        <taxon>Bacillales</taxon>
        <taxon>Bacillaceae</taxon>
        <taxon>Sutcliffiella</taxon>
    </lineage>
</organism>
<proteinExistence type="predicted"/>
<feature type="domain" description="EAL" evidence="1">
    <location>
        <begin position="95"/>
        <end position="345"/>
    </location>
</feature>
<evidence type="ECO:0000313" key="2">
    <source>
        <dbReference type="EMBL" id="TYS71873.1"/>
    </source>
</evidence>
<dbReference type="EMBL" id="VTET01000005">
    <property type="protein sequence ID" value="TYS71873.1"/>
    <property type="molecule type" value="Genomic_DNA"/>
</dbReference>
<dbReference type="InterPro" id="IPR050706">
    <property type="entry name" value="Cyclic-di-GMP_PDE-like"/>
</dbReference>
<gene>
    <name evidence="2" type="ORF">FZC75_11995</name>
</gene>
<dbReference type="Gene3D" id="3.20.20.450">
    <property type="entry name" value="EAL domain"/>
    <property type="match status" value="1"/>
</dbReference>
<protein>
    <submittedName>
        <fullName evidence="2">EAL domain-containing protein</fullName>
    </submittedName>
</protein>
<dbReference type="PROSITE" id="PS50883">
    <property type="entry name" value="EAL"/>
    <property type="match status" value="1"/>
</dbReference>
<dbReference type="Pfam" id="PF00563">
    <property type="entry name" value="EAL"/>
    <property type="match status" value="1"/>
</dbReference>
<dbReference type="InterPro" id="IPR035919">
    <property type="entry name" value="EAL_sf"/>
</dbReference>